<evidence type="ECO:0000313" key="1">
    <source>
        <dbReference type="EMBL" id="KQH77308.1"/>
    </source>
</evidence>
<evidence type="ECO:0000313" key="2">
    <source>
        <dbReference type="Proteomes" id="UP000051677"/>
    </source>
</evidence>
<name>A0A0Q2X7R6_MYCGO</name>
<dbReference type="OrthoDB" id="2284173at2"/>
<dbReference type="AlphaFoldDB" id="A0A0Q2X7R6"/>
<comment type="caution">
    <text evidence="1">The sequence shown here is derived from an EMBL/GenBank/DDBJ whole genome shotgun (WGS) entry which is preliminary data.</text>
</comment>
<organism evidence="1 2">
    <name type="scientific">Mycobacterium gordonae</name>
    <dbReference type="NCBI Taxonomy" id="1778"/>
    <lineage>
        <taxon>Bacteria</taxon>
        <taxon>Bacillati</taxon>
        <taxon>Actinomycetota</taxon>
        <taxon>Actinomycetes</taxon>
        <taxon>Mycobacteriales</taxon>
        <taxon>Mycobacteriaceae</taxon>
        <taxon>Mycobacterium</taxon>
    </lineage>
</organism>
<protein>
    <submittedName>
        <fullName evidence="1">Uncharacterized protein</fullName>
    </submittedName>
</protein>
<proteinExistence type="predicted"/>
<reference evidence="1 2" key="1">
    <citation type="submission" date="2015-10" db="EMBL/GenBank/DDBJ databases">
        <title>Mycobacterium gordonae draft genome assembly.</title>
        <authorList>
            <person name="Ustinova V."/>
            <person name="Smirnova T."/>
            <person name="Blagodatskikh K."/>
            <person name="Varlamov D."/>
            <person name="Larionova E."/>
            <person name="Chernousova L."/>
        </authorList>
    </citation>
    <scope>NUCLEOTIDE SEQUENCE [LARGE SCALE GENOMIC DNA]</scope>
    <source>
        <strain evidence="1 2">CTRI 14-8773</strain>
    </source>
</reference>
<dbReference type="EMBL" id="LKTM01000322">
    <property type="protein sequence ID" value="KQH77308.1"/>
    <property type="molecule type" value="Genomic_DNA"/>
</dbReference>
<dbReference type="RefSeq" id="WP_055579766.1">
    <property type="nucleotide sequence ID" value="NZ_LKTM01000322.1"/>
</dbReference>
<sequence length="238" mass="26425">MPIISEIRGRTVTRDAVLRYEDRRITAAAKKLGVSAPIGGDVAERREAFLRTKLELGSDEIHRRLRRDATIAGAIAKVQSRLSGRRRFSVTDLYVPAGSATQFVEFYWDCVRRNDEAELLRACPDHFVQRIGADGRHEVLETNGGSPLAALFFIDYEDLSHVVTPVDRAFPGQLAGVAYADGIPIGAVRHQFRDTADGFHARLTVEFPLPTLGRMVAGHRWHLACEFSNWIESSIAAG</sequence>
<dbReference type="Proteomes" id="UP000051677">
    <property type="component" value="Unassembled WGS sequence"/>
</dbReference>
<gene>
    <name evidence="1" type="ORF">AO501_08160</name>
</gene>
<accession>A0A0Q2X7R6</accession>